<accession>A0ABR2E9B9</accession>
<dbReference type="Proteomes" id="UP001472677">
    <property type="component" value="Unassembled WGS sequence"/>
</dbReference>
<gene>
    <name evidence="1" type="ORF">V6N12_009338</name>
</gene>
<evidence type="ECO:0000313" key="1">
    <source>
        <dbReference type="EMBL" id="KAK8555184.1"/>
    </source>
</evidence>
<dbReference type="EMBL" id="JBBPBM010000018">
    <property type="protein sequence ID" value="KAK8555184.1"/>
    <property type="molecule type" value="Genomic_DNA"/>
</dbReference>
<proteinExistence type="predicted"/>
<protein>
    <submittedName>
        <fullName evidence="1">Uncharacterized protein</fullName>
    </submittedName>
</protein>
<evidence type="ECO:0000313" key="2">
    <source>
        <dbReference type="Proteomes" id="UP001472677"/>
    </source>
</evidence>
<organism evidence="1 2">
    <name type="scientific">Hibiscus sabdariffa</name>
    <name type="common">roselle</name>
    <dbReference type="NCBI Taxonomy" id="183260"/>
    <lineage>
        <taxon>Eukaryota</taxon>
        <taxon>Viridiplantae</taxon>
        <taxon>Streptophyta</taxon>
        <taxon>Embryophyta</taxon>
        <taxon>Tracheophyta</taxon>
        <taxon>Spermatophyta</taxon>
        <taxon>Magnoliopsida</taxon>
        <taxon>eudicotyledons</taxon>
        <taxon>Gunneridae</taxon>
        <taxon>Pentapetalae</taxon>
        <taxon>rosids</taxon>
        <taxon>malvids</taxon>
        <taxon>Malvales</taxon>
        <taxon>Malvaceae</taxon>
        <taxon>Malvoideae</taxon>
        <taxon>Hibiscus</taxon>
    </lineage>
</organism>
<comment type="caution">
    <text evidence="1">The sequence shown here is derived from an EMBL/GenBank/DDBJ whole genome shotgun (WGS) entry which is preliminary data.</text>
</comment>
<sequence length="195" mass="19759">MLIRSHSLLYFPSLPRQVSSAGDGWTGGSAAAGGSAVGSGELSSRMILVAGALRFRALEDSAMSGGGAGADVWAGGDGYVSVGAVVKLPWAAEAAEGLPWCLAGGAVGTELAGSYGCATWAGASVFSARAEDGVLIAAECGHGSPAVEGRDQHEVPFNDCVPQLHLWHQVRSADGAEILAGDVPLHFRLAECILN</sequence>
<name>A0ABR2E9B9_9ROSI</name>
<reference evidence="1 2" key="1">
    <citation type="journal article" date="2024" name="G3 (Bethesda)">
        <title>Genome assembly of Hibiscus sabdariffa L. provides insights into metabolisms of medicinal natural products.</title>
        <authorList>
            <person name="Kim T."/>
        </authorList>
    </citation>
    <scope>NUCLEOTIDE SEQUENCE [LARGE SCALE GENOMIC DNA]</scope>
    <source>
        <strain evidence="1">TK-2024</strain>
        <tissue evidence="1">Old leaves</tissue>
    </source>
</reference>
<keyword evidence="2" id="KW-1185">Reference proteome</keyword>